<dbReference type="EMBL" id="CM055743">
    <property type="protein sequence ID" value="KAJ7999416.1"/>
    <property type="molecule type" value="Genomic_DNA"/>
</dbReference>
<organism evidence="1 2">
    <name type="scientific">Dallia pectoralis</name>
    <name type="common">Alaska blackfish</name>
    <dbReference type="NCBI Taxonomy" id="75939"/>
    <lineage>
        <taxon>Eukaryota</taxon>
        <taxon>Metazoa</taxon>
        <taxon>Chordata</taxon>
        <taxon>Craniata</taxon>
        <taxon>Vertebrata</taxon>
        <taxon>Euteleostomi</taxon>
        <taxon>Actinopterygii</taxon>
        <taxon>Neopterygii</taxon>
        <taxon>Teleostei</taxon>
        <taxon>Protacanthopterygii</taxon>
        <taxon>Esociformes</taxon>
        <taxon>Umbridae</taxon>
        <taxon>Dallia</taxon>
    </lineage>
</organism>
<gene>
    <name evidence="1" type="ORF">DPEC_G00194210</name>
</gene>
<comment type="caution">
    <text evidence="1">The sequence shown here is derived from an EMBL/GenBank/DDBJ whole genome shotgun (WGS) entry which is preliminary data.</text>
</comment>
<sequence>MGARGDLLLVASIQQQQQQWECEWSDGVLWHPRAIPAAFPGMVNVTASTVCCPLTQWISVRPGEECTNMAGHWGGAGENGPFGLRNEKRWLWGGKVWYERQGRGRRLYGEMEYEAVKRVGP</sequence>
<evidence type="ECO:0000313" key="2">
    <source>
        <dbReference type="Proteomes" id="UP001157502"/>
    </source>
</evidence>
<keyword evidence="2" id="KW-1185">Reference proteome</keyword>
<dbReference type="Proteomes" id="UP001157502">
    <property type="component" value="Chromosome 16"/>
</dbReference>
<accession>A0ACC2G726</accession>
<protein>
    <submittedName>
        <fullName evidence="1">Uncharacterized protein</fullName>
    </submittedName>
</protein>
<name>A0ACC2G726_DALPE</name>
<evidence type="ECO:0000313" key="1">
    <source>
        <dbReference type="EMBL" id="KAJ7999416.1"/>
    </source>
</evidence>
<reference evidence="1" key="1">
    <citation type="submission" date="2021-05" db="EMBL/GenBank/DDBJ databases">
        <authorList>
            <person name="Pan Q."/>
            <person name="Jouanno E."/>
            <person name="Zahm M."/>
            <person name="Klopp C."/>
            <person name="Cabau C."/>
            <person name="Louis A."/>
            <person name="Berthelot C."/>
            <person name="Parey E."/>
            <person name="Roest Crollius H."/>
            <person name="Montfort J."/>
            <person name="Robinson-Rechavi M."/>
            <person name="Bouchez O."/>
            <person name="Lampietro C."/>
            <person name="Lopez Roques C."/>
            <person name="Donnadieu C."/>
            <person name="Postlethwait J."/>
            <person name="Bobe J."/>
            <person name="Dillon D."/>
            <person name="Chandos A."/>
            <person name="von Hippel F."/>
            <person name="Guiguen Y."/>
        </authorList>
    </citation>
    <scope>NUCLEOTIDE SEQUENCE</scope>
    <source>
        <strain evidence="1">YG-Jan2019</strain>
    </source>
</reference>
<proteinExistence type="predicted"/>